<dbReference type="Pfam" id="PF08345">
    <property type="entry name" value="YscJ_FliF_C"/>
    <property type="match status" value="1"/>
</dbReference>
<dbReference type="PANTHER" id="PTHR30046">
    <property type="entry name" value="FLAGELLAR M-RING PROTEIN"/>
    <property type="match status" value="1"/>
</dbReference>
<dbReference type="InterPro" id="IPR006182">
    <property type="entry name" value="FliF_N_dom"/>
</dbReference>
<evidence type="ECO:0000259" key="11">
    <source>
        <dbReference type="Pfam" id="PF01514"/>
    </source>
</evidence>
<dbReference type="PIRSF" id="PIRSF004862">
    <property type="entry name" value="FliF"/>
    <property type="match status" value="1"/>
</dbReference>
<evidence type="ECO:0000256" key="6">
    <source>
        <dbReference type="ARBA" id="ARBA00022989"/>
    </source>
</evidence>
<organism evidence="13 14">
    <name type="scientific">Paralimibaculum aggregatum</name>
    <dbReference type="NCBI Taxonomy" id="3036245"/>
    <lineage>
        <taxon>Bacteria</taxon>
        <taxon>Pseudomonadati</taxon>
        <taxon>Pseudomonadota</taxon>
        <taxon>Alphaproteobacteria</taxon>
        <taxon>Rhodobacterales</taxon>
        <taxon>Paracoccaceae</taxon>
        <taxon>Paralimibaculum</taxon>
    </lineage>
</organism>
<dbReference type="EMBL" id="BSYI01000022">
    <property type="protein sequence ID" value="GMG83648.1"/>
    <property type="molecule type" value="Genomic_DNA"/>
</dbReference>
<evidence type="ECO:0000256" key="9">
    <source>
        <dbReference type="PIRNR" id="PIRNR004862"/>
    </source>
</evidence>
<protein>
    <recommendedName>
        <fullName evidence="9">Flagellar M-ring protein</fullName>
    </recommendedName>
</protein>
<evidence type="ECO:0000256" key="3">
    <source>
        <dbReference type="ARBA" id="ARBA00007971"/>
    </source>
</evidence>
<evidence type="ECO:0000313" key="13">
    <source>
        <dbReference type="EMBL" id="GMG83648.1"/>
    </source>
</evidence>
<dbReference type="InterPro" id="IPR013556">
    <property type="entry name" value="Flag_M-ring_C"/>
</dbReference>
<feature type="domain" description="Flagellar M-ring N-terminal" evidence="11">
    <location>
        <begin position="35"/>
        <end position="203"/>
    </location>
</feature>
<feature type="transmembrane region" description="Helical" evidence="10">
    <location>
        <begin position="420"/>
        <end position="441"/>
    </location>
</feature>
<comment type="similarity">
    <text evidence="3 9">Belongs to the FliF family.</text>
</comment>
<gene>
    <name evidence="13" type="primary">fliF</name>
    <name evidence="13" type="ORF">LNKW23_28610</name>
</gene>
<name>A0ABQ6LQW2_9RHOB</name>
<evidence type="ECO:0000256" key="1">
    <source>
        <dbReference type="ARBA" id="ARBA00004117"/>
    </source>
</evidence>
<keyword evidence="7 10" id="KW-0472">Membrane</keyword>
<comment type="subcellular location">
    <subcellularLocation>
        <location evidence="1 9">Bacterial flagellum basal body</location>
    </subcellularLocation>
    <subcellularLocation>
        <location evidence="2">Cell membrane</location>
        <topology evidence="2">Multi-pass membrane protein</topology>
    </subcellularLocation>
</comment>
<reference evidence="13 14" key="1">
    <citation type="submission" date="2023-04" db="EMBL/GenBank/DDBJ databases">
        <title>Marinoamorphus aggregata gen. nov., sp. Nov., isolate from tissue of brittle star Ophioplocus japonicus.</title>
        <authorList>
            <person name="Kawano K."/>
            <person name="Sawayama S."/>
            <person name="Nakagawa S."/>
        </authorList>
    </citation>
    <scope>NUCLEOTIDE SEQUENCE [LARGE SCALE GENOMIC DNA]</scope>
    <source>
        <strain evidence="13 14">NKW23</strain>
    </source>
</reference>
<evidence type="ECO:0000313" key="14">
    <source>
        <dbReference type="Proteomes" id="UP001239909"/>
    </source>
</evidence>
<evidence type="ECO:0000256" key="10">
    <source>
        <dbReference type="SAM" id="Phobius"/>
    </source>
</evidence>
<feature type="domain" description="Flagellar M-ring C-terminal" evidence="12">
    <location>
        <begin position="240"/>
        <end position="397"/>
    </location>
</feature>
<dbReference type="NCBIfam" id="TIGR00206">
    <property type="entry name" value="fliF"/>
    <property type="match status" value="1"/>
</dbReference>
<evidence type="ECO:0000256" key="2">
    <source>
        <dbReference type="ARBA" id="ARBA00004651"/>
    </source>
</evidence>
<comment type="caution">
    <text evidence="13">The sequence shown here is derived from an EMBL/GenBank/DDBJ whole genome shotgun (WGS) entry which is preliminary data.</text>
</comment>
<keyword evidence="4" id="KW-1003">Cell membrane</keyword>
<evidence type="ECO:0000256" key="5">
    <source>
        <dbReference type="ARBA" id="ARBA00022692"/>
    </source>
</evidence>
<evidence type="ECO:0000259" key="12">
    <source>
        <dbReference type="Pfam" id="PF08345"/>
    </source>
</evidence>
<keyword evidence="8 9" id="KW-0975">Bacterial flagellum</keyword>
<keyword evidence="13" id="KW-0282">Flagellum</keyword>
<dbReference type="Pfam" id="PF01514">
    <property type="entry name" value="YscJ_FliF"/>
    <property type="match status" value="1"/>
</dbReference>
<sequence>MLKTWRALDLRRRFVLVGAGVLSLVAVLSLAQLATRPAMALLYSGLDPATAGEVVGRLEQLAVVSEVRGDAIYVAEGARDRVRLSLAREGLPRQGQAGYELLDSLSGFSATADMFNAAFWRAKEGELARTILAAPGVRAARVHIAVPSRRPFARESAPPTASVTVTMAGGALTQAQARAMRYLVALSVPNLAPEQVAVIDSRAGIVLAPGSEDGAKDGDTAAAERETRLKAEIEQLIAARVGRDRARVSVTVETDREAETVVETVIDPESQVTLSLDNEELTDTSQGAAGNVTVASNLPAGDAEAGAQRQSARSETRERVNYDYSELRRERVRQAGAIRRISVAVLVDGIVSEGEGGAPVWAARPEEELEVLRGLVRAAIGYDAERGDIVTVESMAFQPDATPGELVEASPVLRFFDRNALTLVQIAVLAAVAVVLGLTVVRPVLTRQPVPEEEMLTVNPDGSPAGNAVALGRPESGALTAAGALAGGLSGSAEADGPASGEVPELSPVENLRLAVAENQEQTLAMLKDWLSSTDEEAA</sequence>
<keyword evidence="6 10" id="KW-1133">Transmembrane helix</keyword>
<evidence type="ECO:0000256" key="8">
    <source>
        <dbReference type="ARBA" id="ARBA00023143"/>
    </source>
</evidence>
<keyword evidence="13" id="KW-0966">Cell projection</keyword>
<evidence type="ECO:0000256" key="4">
    <source>
        <dbReference type="ARBA" id="ARBA00022475"/>
    </source>
</evidence>
<proteinExistence type="inferred from homology"/>
<dbReference type="InterPro" id="IPR000067">
    <property type="entry name" value="FlgMring_FliF"/>
</dbReference>
<dbReference type="PRINTS" id="PR01009">
    <property type="entry name" value="FLGMRINGFLIF"/>
</dbReference>
<keyword evidence="13" id="KW-0969">Cilium</keyword>
<evidence type="ECO:0000256" key="7">
    <source>
        <dbReference type="ARBA" id="ARBA00023136"/>
    </source>
</evidence>
<dbReference type="InterPro" id="IPR043427">
    <property type="entry name" value="YscJ/FliF"/>
</dbReference>
<dbReference type="InterPro" id="IPR045851">
    <property type="entry name" value="AMP-bd_C_sf"/>
</dbReference>
<comment type="function">
    <text evidence="9">The M ring may be actively involved in energy transduction.</text>
</comment>
<dbReference type="Proteomes" id="UP001239909">
    <property type="component" value="Unassembled WGS sequence"/>
</dbReference>
<keyword evidence="14" id="KW-1185">Reference proteome</keyword>
<dbReference type="Gene3D" id="3.30.300.30">
    <property type="match status" value="1"/>
</dbReference>
<accession>A0ABQ6LQW2</accession>
<keyword evidence="5 10" id="KW-0812">Transmembrane</keyword>
<dbReference type="PANTHER" id="PTHR30046:SF0">
    <property type="entry name" value="FLAGELLAR M-RING PROTEIN"/>
    <property type="match status" value="1"/>
</dbReference>